<evidence type="ECO:0000313" key="5">
    <source>
        <dbReference type="EMBL" id="KAK2145340.1"/>
    </source>
</evidence>
<dbReference type="GO" id="GO:0000981">
    <property type="term" value="F:DNA-binding transcription factor activity, RNA polymerase II-specific"/>
    <property type="evidence" value="ECO:0007669"/>
    <property type="project" value="TreeGrafter"/>
</dbReference>
<keyword evidence="6" id="KW-1185">Reference proteome</keyword>
<dbReference type="Gene3D" id="1.10.10.60">
    <property type="entry name" value="Homeodomain-like"/>
    <property type="match status" value="1"/>
</dbReference>
<comment type="subcellular location">
    <subcellularLocation>
        <location evidence="1 2">Nucleus</location>
    </subcellularLocation>
</comment>
<name>A0AAD9J497_9ANNE</name>
<reference evidence="5" key="1">
    <citation type="journal article" date="2023" name="Mol. Biol. Evol.">
        <title>Third-Generation Sequencing Reveals the Adaptive Role of the Epigenome in Three Deep-Sea Polychaetes.</title>
        <authorList>
            <person name="Perez M."/>
            <person name="Aroh O."/>
            <person name="Sun Y."/>
            <person name="Lan Y."/>
            <person name="Juniper S.K."/>
            <person name="Young C.R."/>
            <person name="Angers B."/>
            <person name="Qian P.Y."/>
        </authorList>
    </citation>
    <scope>NUCLEOTIDE SEQUENCE</scope>
    <source>
        <strain evidence="5">P08H-3</strain>
    </source>
</reference>
<feature type="domain" description="Homeobox" evidence="3">
    <location>
        <begin position="211"/>
        <end position="224"/>
    </location>
</feature>
<dbReference type="InterPro" id="IPR001356">
    <property type="entry name" value="HD"/>
</dbReference>
<comment type="caution">
    <text evidence="5">The sequence shown here is derived from an EMBL/GenBank/DDBJ whole genome shotgun (WGS) entry which is preliminary data.</text>
</comment>
<dbReference type="CDD" id="cd00086">
    <property type="entry name" value="homeodomain"/>
    <property type="match status" value="1"/>
</dbReference>
<organism evidence="5 6">
    <name type="scientific">Paralvinella palmiformis</name>
    <dbReference type="NCBI Taxonomy" id="53620"/>
    <lineage>
        <taxon>Eukaryota</taxon>
        <taxon>Metazoa</taxon>
        <taxon>Spiralia</taxon>
        <taxon>Lophotrochozoa</taxon>
        <taxon>Annelida</taxon>
        <taxon>Polychaeta</taxon>
        <taxon>Sedentaria</taxon>
        <taxon>Canalipalpata</taxon>
        <taxon>Terebellida</taxon>
        <taxon>Terebelliformia</taxon>
        <taxon>Alvinellidae</taxon>
        <taxon>Paralvinella</taxon>
    </lineage>
</organism>
<dbReference type="InterPro" id="IPR050649">
    <property type="entry name" value="Paired_Homeobox_TFs"/>
</dbReference>
<accession>A0AAD9J497</accession>
<dbReference type="EMBL" id="JAODUP010000687">
    <property type="protein sequence ID" value="KAK2145340.1"/>
    <property type="molecule type" value="Genomic_DNA"/>
</dbReference>
<keyword evidence="2" id="KW-0539">Nucleus</keyword>
<proteinExistence type="predicted"/>
<gene>
    <name evidence="5" type="ORF">LSH36_687g02040</name>
</gene>
<dbReference type="PANTHER" id="PTHR24329">
    <property type="entry name" value="HOMEOBOX PROTEIN ARISTALESS"/>
    <property type="match status" value="1"/>
</dbReference>
<dbReference type="PROSITE" id="PS50071">
    <property type="entry name" value="HOMEOBOX_2"/>
    <property type="match status" value="1"/>
</dbReference>
<dbReference type="PROSITE" id="PS50803">
    <property type="entry name" value="OAR"/>
    <property type="match status" value="1"/>
</dbReference>
<evidence type="ECO:0000256" key="1">
    <source>
        <dbReference type="ARBA" id="ARBA00004123"/>
    </source>
</evidence>
<evidence type="ECO:0000256" key="2">
    <source>
        <dbReference type="PROSITE-ProRule" id="PRU00108"/>
    </source>
</evidence>
<dbReference type="AlphaFoldDB" id="A0AAD9J497"/>
<dbReference type="InterPro" id="IPR003654">
    <property type="entry name" value="OAR_dom"/>
</dbReference>
<keyword evidence="2" id="KW-0238">DNA-binding</keyword>
<feature type="domain" description="OAR" evidence="4">
    <location>
        <begin position="338"/>
        <end position="351"/>
    </location>
</feature>
<dbReference type="GO" id="GO:0000977">
    <property type="term" value="F:RNA polymerase II transcription regulatory region sequence-specific DNA binding"/>
    <property type="evidence" value="ECO:0007669"/>
    <property type="project" value="TreeGrafter"/>
</dbReference>
<evidence type="ECO:0008006" key="7">
    <source>
        <dbReference type="Google" id="ProtNLM"/>
    </source>
</evidence>
<evidence type="ECO:0000313" key="6">
    <source>
        <dbReference type="Proteomes" id="UP001208570"/>
    </source>
</evidence>
<dbReference type="Pfam" id="PF03826">
    <property type="entry name" value="OAR"/>
    <property type="match status" value="1"/>
</dbReference>
<evidence type="ECO:0000259" key="3">
    <source>
        <dbReference type="PROSITE" id="PS50071"/>
    </source>
</evidence>
<feature type="DNA-binding region" description="Homeobox" evidence="2">
    <location>
        <begin position="213"/>
        <end position="225"/>
    </location>
</feature>
<dbReference type="PANTHER" id="PTHR24329:SF543">
    <property type="entry name" value="FI01017P-RELATED"/>
    <property type="match status" value="1"/>
</dbReference>
<dbReference type="Proteomes" id="UP001208570">
    <property type="component" value="Unassembled WGS sequence"/>
</dbReference>
<dbReference type="GO" id="GO:0005634">
    <property type="term" value="C:nucleus"/>
    <property type="evidence" value="ECO:0007669"/>
    <property type="project" value="UniProtKB-SubCell"/>
</dbReference>
<evidence type="ECO:0000259" key="4">
    <source>
        <dbReference type="PROSITE" id="PS50803"/>
    </source>
</evidence>
<sequence>MLPWPNGADTTVIVSRTPSVRCRCSRRELRSAERSIRMAEKMARISRVRSRRYPVRWDRSEKWEALHIRIHVISRRQQSRILCTLQPFVVSLWDVWSRCGMCGLALKLSVSVCSPCGLRADRMLRDGFIEHHGGHHGGPRGNHTEGWDQLGTNWLEHEIQKLVGWFSKRARRKKANRLVVFICFDGQRYLTGGGLVLILIRPPTEVSDNKEVWFQNRRAKWRKRERYGQIQAIRNMAASTGYEMALGARPDTFTQNPWSGAAAQYPISSNSCMAPQANIPSFMGVAGTTSPMTGHAHAQFQTLPAYAGHAPAQQAAAIEMAPPYQGLDGFNDTDRRSSSIAALRLKAREHMAMGILSAYGK</sequence>
<protein>
    <recommendedName>
        <fullName evidence="7">OAR domain-containing protein</fullName>
    </recommendedName>
</protein>
<keyword evidence="2" id="KW-0371">Homeobox</keyword>